<feature type="domain" description="PoNi N-terminal" evidence="1">
    <location>
        <begin position="10"/>
        <end position="124"/>
    </location>
</feature>
<dbReference type="RefSeq" id="WP_310120678.1">
    <property type="nucleotide sequence ID" value="NZ_JAVDQV010000007.1"/>
</dbReference>
<gene>
    <name evidence="3" type="ORF">J2804_002631</name>
</gene>
<reference evidence="3 4" key="1">
    <citation type="submission" date="2023-07" db="EMBL/GenBank/DDBJ databases">
        <title>Sorghum-associated microbial communities from plants grown in Nebraska, USA.</title>
        <authorList>
            <person name="Schachtman D."/>
        </authorList>
    </citation>
    <scope>NUCLEOTIDE SEQUENCE [LARGE SCALE GENOMIC DNA]</scope>
    <source>
        <strain evidence="3 4">DS1316</strain>
    </source>
</reference>
<dbReference type="InterPro" id="IPR028983">
    <property type="entry name" value="PA2201-like_C"/>
</dbReference>
<dbReference type="Proteomes" id="UP001264340">
    <property type="component" value="Unassembled WGS sequence"/>
</dbReference>
<sequence>MNEAFDEVKRETLLPEHHYREKLEYKEQRLVKLEQMLAAPEKFPGHKEGLSWDRGTISLEVVIARYSAGEELSSLKPDAIRCFELFKSHYASYPDYGRLRLWEPDAYQYTMWLLSLAVLLGLKEWVPTIATWISTDPEDGQDLLVSRLFGRLGVSLPGESLIHEKPYADLLGATETQGVPQQTAMAGYLKRWYGGMKNCYWYDGHKNLGVFFFGYWSFEAGLVTLLWDIDDSTYRDMRFYPKGLVDLAREQAKAPQAEVQKPHISRRTGERCPHTGRWGVLESPGAFVQERMFKEGDVFPEGIGRDGKEGPVTWIVMGREDGGPTREN</sequence>
<accession>A0ABU1LR38</accession>
<dbReference type="SUPFAM" id="SSF140731">
    <property type="entry name" value="PA2201 C-terminal domain-like"/>
    <property type="match status" value="1"/>
</dbReference>
<organism evidence="3 4">
    <name type="scientific">Paraburkholderia terricola</name>
    <dbReference type="NCBI Taxonomy" id="169427"/>
    <lineage>
        <taxon>Bacteria</taxon>
        <taxon>Pseudomonadati</taxon>
        <taxon>Pseudomonadota</taxon>
        <taxon>Betaproteobacteria</taxon>
        <taxon>Burkholderiales</taxon>
        <taxon>Burkholderiaceae</taxon>
        <taxon>Paraburkholderia</taxon>
    </lineage>
</organism>
<dbReference type="Pfam" id="PF08928">
    <property type="entry name" value="PoNi_N"/>
    <property type="match status" value="1"/>
</dbReference>
<dbReference type="Gene3D" id="1.10.3920.10">
    <property type="entry name" value="PA2201 C-terminal domain-like"/>
    <property type="match status" value="1"/>
</dbReference>
<evidence type="ECO:0000259" key="1">
    <source>
        <dbReference type="Pfam" id="PF08928"/>
    </source>
</evidence>
<dbReference type="InterPro" id="IPR015025">
    <property type="entry name" value="PoNi_C"/>
</dbReference>
<protein>
    <recommendedName>
        <fullName evidence="5">DUF1911 domain-containing protein</fullName>
    </recommendedName>
</protein>
<evidence type="ECO:0000313" key="4">
    <source>
        <dbReference type="Proteomes" id="UP001264340"/>
    </source>
</evidence>
<name>A0ABU1LR38_9BURK</name>
<proteinExistence type="predicted"/>
<feature type="domain" description="PoNi C-terminal" evidence="2">
    <location>
        <begin position="141"/>
        <end position="244"/>
    </location>
</feature>
<evidence type="ECO:0008006" key="5">
    <source>
        <dbReference type="Google" id="ProtNLM"/>
    </source>
</evidence>
<evidence type="ECO:0000259" key="2">
    <source>
        <dbReference type="Pfam" id="PF08929"/>
    </source>
</evidence>
<evidence type="ECO:0000313" key="3">
    <source>
        <dbReference type="EMBL" id="MDR6409227.1"/>
    </source>
</evidence>
<dbReference type="Pfam" id="PF08929">
    <property type="entry name" value="PoNi_C"/>
    <property type="match status" value="1"/>
</dbReference>
<dbReference type="InterPro" id="IPR015024">
    <property type="entry name" value="PoNi_N"/>
</dbReference>
<comment type="caution">
    <text evidence="3">The sequence shown here is derived from an EMBL/GenBank/DDBJ whole genome shotgun (WGS) entry which is preliminary data.</text>
</comment>
<keyword evidence="4" id="KW-1185">Reference proteome</keyword>
<dbReference type="EMBL" id="JAVDRP010000004">
    <property type="protein sequence ID" value="MDR6409227.1"/>
    <property type="molecule type" value="Genomic_DNA"/>
</dbReference>